<evidence type="ECO:0000313" key="2">
    <source>
        <dbReference type="EMBL" id="QJA79325.1"/>
    </source>
</evidence>
<dbReference type="AlphaFoldDB" id="A0A6M3KCJ7"/>
<protein>
    <submittedName>
        <fullName evidence="2">Uncharacterized protein</fullName>
    </submittedName>
</protein>
<evidence type="ECO:0000313" key="1">
    <source>
        <dbReference type="EMBL" id="QJA56028.1"/>
    </source>
</evidence>
<dbReference type="EMBL" id="MT141195">
    <property type="protein sequence ID" value="QJA56028.1"/>
    <property type="molecule type" value="Genomic_DNA"/>
</dbReference>
<name>A0A6M3KCJ7_9ZZZZ</name>
<accession>A0A6M3KCJ7</accession>
<sequence>MNQELIDCEIKGNMVRLYLGKNGKQWGDDWDDKPYEHNAERVYDEYVEKIADISINFDFEVNEPADFAENSNSKFRRKDFIKGKIYAFTVINPENHGSIMIYFGEKLEDIVKRLNKIKAGYSVYIPILNKGGDLNE</sequence>
<proteinExistence type="predicted"/>
<gene>
    <name evidence="2" type="ORF">MM415A00919_0022</name>
    <name evidence="1" type="ORF">MM415B01941_0019</name>
</gene>
<dbReference type="EMBL" id="MT142376">
    <property type="protein sequence ID" value="QJA79325.1"/>
    <property type="molecule type" value="Genomic_DNA"/>
</dbReference>
<reference evidence="2" key="1">
    <citation type="submission" date="2020-03" db="EMBL/GenBank/DDBJ databases">
        <title>The deep terrestrial virosphere.</title>
        <authorList>
            <person name="Holmfeldt K."/>
            <person name="Nilsson E."/>
            <person name="Simone D."/>
            <person name="Lopez-Fernandez M."/>
            <person name="Wu X."/>
            <person name="de Brujin I."/>
            <person name="Lundin D."/>
            <person name="Andersson A."/>
            <person name="Bertilsson S."/>
            <person name="Dopson M."/>
        </authorList>
    </citation>
    <scope>NUCLEOTIDE SEQUENCE</scope>
    <source>
        <strain evidence="2">MM415A00919</strain>
        <strain evidence="1">MM415B01941</strain>
    </source>
</reference>
<organism evidence="2">
    <name type="scientific">viral metagenome</name>
    <dbReference type="NCBI Taxonomy" id="1070528"/>
    <lineage>
        <taxon>unclassified sequences</taxon>
        <taxon>metagenomes</taxon>
        <taxon>organismal metagenomes</taxon>
    </lineage>
</organism>